<dbReference type="Proteomes" id="UP000234166">
    <property type="component" value="Unassembled WGS sequence"/>
</dbReference>
<dbReference type="EMBL" id="OCYT01000082">
    <property type="protein sequence ID" value="SON78996.1"/>
    <property type="molecule type" value="Genomic_DNA"/>
</dbReference>
<evidence type="ECO:0000313" key="3">
    <source>
        <dbReference type="Proteomes" id="UP000234166"/>
    </source>
</evidence>
<sequence>MDLFVYFHKNSFFSFHFGVSS</sequence>
<dbReference type="EMBL" id="OCYS01000076">
    <property type="protein sequence ID" value="SON85885.1"/>
    <property type="molecule type" value="Genomic_DNA"/>
</dbReference>
<reference evidence="3 4" key="1">
    <citation type="submission" date="2017-10" db="EMBL/GenBank/DDBJ databases">
        <authorList>
            <person name="Regsiter A."/>
            <person name="William W."/>
        </authorList>
    </citation>
    <scope>NUCLEOTIDE SEQUENCE [LARGE SCALE GENOMIC DNA]</scope>
    <source>
        <strain evidence="1 4">CFBP6984</strain>
        <strain evidence="2 3">CFBP7430</strain>
    </source>
</reference>
<organism evidence="2 3">
    <name type="scientific">Xanthomonas campestris pv. phaseoli</name>
    <dbReference type="NCBI Taxonomy" id="317013"/>
    <lineage>
        <taxon>Bacteria</taxon>
        <taxon>Pseudomonadati</taxon>
        <taxon>Pseudomonadota</taxon>
        <taxon>Gammaproteobacteria</taxon>
        <taxon>Lysobacterales</taxon>
        <taxon>Lysobacteraceae</taxon>
        <taxon>Xanthomonas</taxon>
    </lineage>
</organism>
<evidence type="ECO:0000313" key="1">
    <source>
        <dbReference type="EMBL" id="SON78996.1"/>
    </source>
</evidence>
<accession>A0AB38DYV3</accession>
<evidence type="ECO:0000313" key="4">
    <source>
        <dbReference type="Proteomes" id="UP000234181"/>
    </source>
</evidence>
<dbReference type="AlphaFoldDB" id="A0AB38DYV3"/>
<gene>
    <name evidence="1" type="ORF">XAP6984_280002</name>
    <name evidence="2" type="ORF">XAP7430_230002</name>
</gene>
<comment type="caution">
    <text evidence="2">The sequence shown here is derived from an EMBL/GenBank/DDBJ whole genome shotgun (WGS) entry which is preliminary data.</text>
</comment>
<protein>
    <submittedName>
        <fullName evidence="2">Uncharacterized protein</fullName>
    </submittedName>
</protein>
<name>A0AB38DYV3_XANCH</name>
<dbReference type="Proteomes" id="UP000234181">
    <property type="component" value="Unassembled WGS sequence"/>
</dbReference>
<keyword evidence="4" id="KW-1185">Reference proteome</keyword>
<evidence type="ECO:0000313" key="2">
    <source>
        <dbReference type="EMBL" id="SON85885.1"/>
    </source>
</evidence>
<proteinExistence type="predicted"/>